<name>A0A934KB84_9BACT</name>
<dbReference type="Pfam" id="PF13242">
    <property type="entry name" value="Hydrolase_like"/>
    <property type="match status" value="1"/>
</dbReference>
<comment type="subcellular location">
    <subcellularLocation>
        <location evidence="1">Cytoplasm</location>
    </subcellularLocation>
</comment>
<dbReference type="GO" id="GO:0046872">
    <property type="term" value="F:metal ion binding"/>
    <property type="evidence" value="ECO:0007669"/>
    <property type="project" value="UniProtKB-KW"/>
</dbReference>
<evidence type="ECO:0000256" key="6">
    <source>
        <dbReference type="ARBA" id="ARBA00023277"/>
    </source>
</evidence>
<protein>
    <recommendedName>
        <fullName evidence="7">D,D-heptose 1,7-bisphosphate phosphatase</fullName>
    </recommendedName>
</protein>
<dbReference type="Proteomes" id="UP000620075">
    <property type="component" value="Unassembled WGS sequence"/>
</dbReference>
<keyword evidence="3" id="KW-0963">Cytoplasm</keyword>
<evidence type="ECO:0000256" key="3">
    <source>
        <dbReference type="ARBA" id="ARBA00022490"/>
    </source>
</evidence>
<dbReference type="GO" id="GO:0005737">
    <property type="term" value="C:cytoplasm"/>
    <property type="evidence" value="ECO:0007669"/>
    <property type="project" value="UniProtKB-SubCell"/>
</dbReference>
<dbReference type="NCBIfam" id="TIGR01656">
    <property type="entry name" value="Histidinol-ppas"/>
    <property type="match status" value="1"/>
</dbReference>
<evidence type="ECO:0000256" key="1">
    <source>
        <dbReference type="ARBA" id="ARBA00004496"/>
    </source>
</evidence>
<keyword evidence="5 9" id="KW-0378">Hydrolase</keyword>
<keyword evidence="6" id="KW-0119">Carbohydrate metabolism</keyword>
<dbReference type="SUPFAM" id="SSF53448">
    <property type="entry name" value="Nucleotide-diphospho-sugar transferases"/>
    <property type="match status" value="1"/>
</dbReference>
<sequence>MTAPDFAVVVPTTGRPSLRRLLESLAAAGGPRPAQIIVVDDRPEPAAPLVVEQAGLPVKVLRSGGRGPAAARNTGWLAADAEWIAFLDDDLVCASDWLSGLECDLAGLGPEVAASQGRLSVPLTAGRRRTDWERQVAGLTAARWPTADMAFRRSALAQVGGFDERFRIAFREDSDLALRLIQAGFEIAQGRRQGIHPVPPAPPWISLGRQRGNAYDALMLARYGRGWRTLAGAPPGRRSRHAAITLAGLASPALWLTGRRRWAALAAATWAAGTAEFAWARIAPGPGSAAEVATMTVTSVLIPPLAVWHWLRGVLTLAPSAARPRLAVLLDRDGTLVDDVPYNGNPAAVSLRPGVRTALDRLRRQRVPLAVVSNQSGVGRGLLSERQVELVNQRIEQLAGPLQGWFVCPHSPEAGCACRKPQPGLILRAAARLGVAPADCVVIGDIGADVEAAAAAGARGILVPTPATLPEEVRAASEVAPHLGAAVDLVLARR</sequence>
<dbReference type="NCBIfam" id="TIGR01662">
    <property type="entry name" value="HAD-SF-IIIA"/>
    <property type="match status" value="1"/>
</dbReference>
<dbReference type="EMBL" id="JAEKNQ010000048">
    <property type="protein sequence ID" value="MBJ7603987.1"/>
    <property type="molecule type" value="Genomic_DNA"/>
</dbReference>
<evidence type="ECO:0000313" key="10">
    <source>
        <dbReference type="Proteomes" id="UP000620075"/>
    </source>
</evidence>
<evidence type="ECO:0000256" key="7">
    <source>
        <dbReference type="ARBA" id="ARBA00031828"/>
    </source>
</evidence>
<dbReference type="Gene3D" id="3.40.50.1000">
    <property type="entry name" value="HAD superfamily/HAD-like"/>
    <property type="match status" value="1"/>
</dbReference>
<dbReference type="AlphaFoldDB" id="A0A934KB84"/>
<dbReference type="InterPro" id="IPR029044">
    <property type="entry name" value="Nucleotide-diphossugar_trans"/>
</dbReference>
<comment type="similarity">
    <text evidence="2">Belongs to the GmhB family.</text>
</comment>
<dbReference type="InterPro" id="IPR006543">
    <property type="entry name" value="Histidinol-phos"/>
</dbReference>
<evidence type="ECO:0000256" key="4">
    <source>
        <dbReference type="ARBA" id="ARBA00022723"/>
    </source>
</evidence>
<accession>A0A934KB84</accession>
<dbReference type="SUPFAM" id="SSF56784">
    <property type="entry name" value="HAD-like"/>
    <property type="match status" value="1"/>
</dbReference>
<dbReference type="InterPro" id="IPR036412">
    <property type="entry name" value="HAD-like_sf"/>
</dbReference>
<evidence type="ECO:0000256" key="5">
    <source>
        <dbReference type="ARBA" id="ARBA00022801"/>
    </source>
</evidence>
<comment type="caution">
    <text evidence="9">The sequence shown here is derived from an EMBL/GenBank/DDBJ whole genome shotgun (WGS) entry which is preliminary data.</text>
</comment>
<proteinExistence type="inferred from homology"/>
<dbReference type="InterPro" id="IPR001173">
    <property type="entry name" value="Glyco_trans_2-like"/>
</dbReference>
<feature type="domain" description="Glycosyltransferase 2-like" evidence="8">
    <location>
        <begin position="8"/>
        <end position="101"/>
    </location>
</feature>
<dbReference type="InterPro" id="IPR023214">
    <property type="entry name" value="HAD_sf"/>
</dbReference>
<dbReference type="GO" id="GO:0005975">
    <property type="term" value="P:carbohydrate metabolic process"/>
    <property type="evidence" value="ECO:0007669"/>
    <property type="project" value="InterPro"/>
</dbReference>
<reference evidence="9 10" key="1">
    <citation type="submission" date="2020-10" db="EMBL/GenBank/DDBJ databases">
        <title>Ca. Dormibacterota MAGs.</title>
        <authorList>
            <person name="Montgomery K."/>
        </authorList>
    </citation>
    <scope>NUCLEOTIDE SEQUENCE [LARGE SCALE GENOMIC DNA]</scope>
    <source>
        <strain evidence="9">SC8811_S16_3</strain>
    </source>
</reference>
<dbReference type="InterPro" id="IPR006549">
    <property type="entry name" value="HAD-SF_hydro_IIIA"/>
</dbReference>
<dbReference type="PANTHER" id="PTHR42891">
    <property type="entry name" value="D-GLYCERO-BETA-D-MANNO-HEPTOSE-1,7-BISPHOSPHATE 7-PHOSPHATASE"/>
    <property type="match status" value="1"/>
</dbReference>
<gene>
    <name evidence="9" type="ORF">JF888_12455</name>
</gene>
<evidence type="ECO:0000256" key="2">
    <source>
        <dbReference type="ARBA" id="ARBA00005628"/>
    </source>
</evidence>
<dbReference type="InterPro" id="IPR004446">
    <property type="entry name" value="Heptose_bisP_phosphatase"/>
</dbReference>
<organism evidence="9 10">
    <name type="scientific">Candidatus Dormiibacter inghamiae</name>
    <dbReference type="NCBI Taxonomy" id="3127013"/>
    <lineage>
        <taxon>Bacteria</taxon>
        <taxon>Bacillati</taxon>
        <taxon>Candidatus Dormiibacterota</taxon>
        <taxon>Candidatus Dormibacteria</taxon>
        <taxon>Candidatus Dormibacterales</taxon>
        <taxon>Candidatus Dormibacteraceae</taxon>
        <taxon>Candidatus Dormiibacter</taxon>
    </lineage>
</organism>
<dbReference type="Gene3D" id="3.90.550.10">
    <property type="entry name" value="Spore Coat Polysaccharide Biosynthesis Protein SpsA, Chain A"/>
    <property type="match status" value="1"/>
</dbReference>
<dbReference type="PANTHER" id="PTHR42891:SF1">
    <property type="entry name" value="D-GLYCERO-BETA-D-MANNO-HEPTOSE-1,7-BISPHOSPHATE 7-PHOSPHATASE"/>
    <property type="match status" value="1"/>
</dbReference>
<dbReference type="Pfam" id="PF00535">
    <property type="entry name" value="Glycos_transf_2"/>
    <property type="match status" value="1"/>
</dbReference>
<dbReference type="GO" id="GO:0016791">
    <property type="term" value="F:phosphatase activity"/>
    <property type="evidence" value="ECO:0007669"/>
    <property type="project" value="InterPro"/>
</dbReference>
<keyword evidence="4" id="KW-0479">Metal-binding</keyword>
<dbReference type="RefSeq" id="WP_338180842.1">
    <property type="nucleotide sequence ID" value="NZ_JAEKNQ010000048.1"/>
</dbReference>
<evidence type="ECO:0000259" key="8">
    <source>
        <dbReference type="Pfam" id="PF00535"/>
    </source>
</evidence>
<evidence type="ECO:0000313" key="9">
    <source>
        <dbReference type="EMBL" id="MBJ7603987.1"/>
    </source>
</evidence>